<dbReference type="GO" id="GO:0016301">
    <property type="term" value="F:kinase activity"/>
    <property type="evidence" value="ECO:0007669"/>
    <property type="project" value="UniProtKB-KW"/>
</dbReference>
<protein>
    <submittedName>
        <fullName evidence="1">Choline/ethanolamine kinase</fullName>
    </submittedName>
</protein>
<reference evidence="1 2" key="1">
    <citation type="submission" date="2019-04" db="EMBL/GenBank/DDBJ databases">
        <title>Draft genome of the big-headed turtle Platysternon megacephalum.</title>
        <authorList>
            <person name="Gong S."/>
        </authorList>
    </citation>
    <scope>NUCLEOTIDE SEQUENCE [LARGE SCALE GENOMIC DNA]</scope>
    <source>
        <strain evidence="1">DO16091913</strain>
        <tissue evidence="1">Muscle</tissue>
    </source>
</reference>
<accession>A0A4D9DFZ1</accession>
<dbReference type="Proteomes" id="UP000297703">
    <property type="component" value="Unassembled WGS sequence"/>
</dbReference>
<evidence type="ECO:0000313" key="1">
    <source>
        <dbReference type="EMBL" id="TFJ96405.1"/>
    </source>
</evidence>
<dbReference type="EMBL" id="QXTE01000686">
    <property type="protein sequence ID" value="TFJ96405.1"/>
    <property type="molecule type" value="Genomic_DNA"/>
</dbReference>
<organism evidence="1 2">
    <name type="scientific">Platysternon megacephalum</name>
    <name type="common">big-headed turtle</name>
    <dbReference type="NCBI Taxonomy" id="55544"/>
    <lineage>
        <taxon>Eukaryota</taxon>
        <taxon>Metazoa</taxon>
        <taxon>Chordata</taxon>
        <taxon>Craniata</taxon>
        <taxon>Vertebrata</taxon>
        <taxon>Euteleostomi</taxon>
        <taxon>Archelosauria</taxon>
        <taxon>Testudinata</taxon>
        <taxon>Testudines</taxon>
        <taxon>Cryptodira</taxon>
        <taxon>Durocryptodira</taxon>
        <taxon>Testudinoidea</taxon>
        <taxon>Platysternidae</taxon>
        <taxon>Platysternon</taxon>
    </lineage>
</organism>
<name>A0A4D9DFZ1_9SAUR</name>
<keyword evidence="1" id="KW-0418">Kinase</keyword>
<dbReference type="AlphaFoldDB" id="A0A4D9DFZ1"/>
<dbReference type="OrthoDB" id="10614249at2759"/>
<reference evidence="1 2" key="2">
    <citation type="submission" date="2019-04" db="EMBL/GenBank/DDBJ databases">
        <title>The genome sequence of big-headed turtle.</title>
        <authorList>
            <person name="Gong S."/>
        </authorList>
    </citation>
    <scope>NUCLEOTIDE SEQUENCE [LARGE SCALE GENOMIC DNA]</scope>
    <source>
        <strain evidence="1">DO16091913</strain>
        <tissue evidence="1">Muscle</tissue>
    </source>
</reference>
<gene>
    <name evidence="1" type="ORF">DR999_PMT21815</name>
</gene>
<keyword evidence="1" id="KW-0808">Transferase</keyword>
<comment type="caution">
    <text evidence="1">The sequence shown here is derived from an EMBL/GenBank/DDBJ whole genome shotgun (WGS) entry which is preliminary data.</text>
</comment>
<proteinExistence type="predicted"/>
<sequence length="218" mass="22874">MSQMVPNPCRWSLLEPLEQAWNLAPSCQLPGSYAPQPLLLTAHPCCVTGSMPPSAPPICWGVPLNPPAWCPSSSQQPAPAAAVLCHIDAQNDVLLLPCAKNFEPCFSRSTVEINPPEKHKYRPMQAGRVPGSGKNPNSLQSVAPTVPLCQGSPLVPAALPVSRAGRGRAWVRGWNGLCADLAAESGSARPGEGLAHPPHVWGIRAASAKAPSAGHCCQ</sequence>
<keyword evidence="2" id="KW-1185">Reference proteome</keyword>
<evidence type="ECO:0000313" key="2">
    <source>
        <dbReference type="Proteomes" id="UP000297703"/>
    </source>
</evidence>